<feature type="transmembrane region" description="Helical" evidence="2">
    <location>
        <begin position="172"/>
        <end position="191"/>
    </location>
</feature>
<sequence length="739" mass="78031">MPAPSTPRSRPDRRLHGSEPATPPFVPTRKTCPGARAARIAGAPASRYLPPATTPRDGARPGRPPRRPKEGSALPEPTLAAPPLRRPLPAASATPAPPHDDAYRWDIDGLRAVAVAAVIINHLDRRLLPGGYLGVDVFFVISGFVITRSLLRHRAGSFRGLLAAFYARRCRRLIPALATCAAASGLLAWLLDPEPLASLRTGLAALLGLSNITLLAASQDYFAASSAMNMFTQTWSLGVEEQFYLLFPALVWLSALGRRADGATRLAALLVPLSLASLAALFLLPGQAGGAAYYLVLGRFWELGAGCLAALLALTRPALAGALARPALAWAGLALLLTAFAAPVRPTALAGLLAVPPTVLLLLAAPAGPPLRRLLASRPFVATGAASYSLYLWHWPVVSASALALSPARWQLPLKLALIAALAAAAYHLVEQPARRALAARPPAWSYAASALAVLAAGGLLLALAAVPNPAPLAPRRFLEVPLSYIRFPVTNADQVADCAVDPPGRPLRPTLVERCTVAPTRPGAPTVWTMGDSHAGHLLGLLAALQREGLGIHLAETPGKAFPLPPGTAMPERDALFEAVLPRMRPGDVLLLARLFLQRTDPPSPWPGLPEWTAEVEALAERLRPRGVRVVVMGPMPLFRFASVFACELEPAGATSCDVPRADLAAVITPVETALAEAAARHPNLRLFRPFAALCPPSAETCSPVRNRIPQFRDRDHLNSAGAASLAPAFLAETPTPD</sequence>
<keyword evidence="5" id="KW-0012">Acyltransferase</keyword>
<dbReference type="PANTHER" id="PTHR23028">
    <property type="entry name" value="ACETYLTRANSFERASE"/>
    <property type="match status" value="1"/>
</dbReference>
<feature type="transmembrane region" description="Helical" evidence="2">
    <location>
        <begin position="445"/>
        <end position="467"/>
    </location>
</feature>
<proteinExistence type="predicted"/>
<feature type="transmembrane region" description="Helical" evidence="2">
    <location>
        <begin position="266"/>
        <end position="284"/>
    </location>
</feature>
<dbReference type="Pfam" id="PF19040">
    <property type="entry name" value="SGNH"/>
    <property type="match status" value="1"/>
</dbReference>
<feature type="region of interest" description="Disordered" evidence="1">
    <location>
        <begin position="1"/>
        <end position="97"/>
    </location>
</feature>
<dbReference type="Pfam" id="PF01757">
    <property type="entry name" value="Acyl_transf_3"/>
    <property type="match status" value="1"/>
</dbReference>
<feature type="transmembrane region" description="Helical" evidence="2">
    <location>
        <begin position="203"/>
        <end position="222"/>
    </location>
</feature>
<feature type="transmembrane region" description="Helical" evidence="2">
    <location>
        <begin position="131"/>
        <end position="151"/>
    </location>
</feature>
<feature type="transmembrane region" description="Helical" evidence="2">
    <location>
        <begin position="349"/>
        <end position="368"/>
    </location>
</feature>
<dbReference type="GO" id="GO:0009103">
    <property type="term" value="P:lipopolysaccharide biosynthetic process"/>
    <property type="evidence" value="ECO:0007669"/>
    <property type="project" value="TreeGrafter"/>
</dbReference>
<feature type="compositionally biased region" description="Low complexity" evidence="1">
    <location>
        <begin position="72"/>
        <end position="94"/>
    </location>
</feature>
<keyword evidence="2" id="KW-1133">Transmembrane helix</keyword>
<protein>
    <submittedName>
        <fullName evidence="5">Acyltransferase</fullName>
    </submittedName>
</protein>
<dbReference type="GO" id="GO:0016747">
    <property type="term" value="F:acyltransferase activity, transferring groups other than amino-acyl groups"/>
    <property type="evidence" value="ECO:0007669"/>
    <property type="project" value="InterPro"/>
</dbReference>
<feature type="transmembrane region" description="Helical" evidence="2">
    <location>
        <begin position="291"/>
        <end position="314"/>
    </location>
</feature>
<dbReference type="InterPro" id="IPR002656">
    <property type="entry name" value="Acyl_transf_3_dom"/>
</dbReference>
<organism evidence="5 6">
    <name type="scientific">Muricoccus nepalensis</name>
    <dbReference type="NCBI Taxonomy" id="1854500"/>
    <lineage>
        <taxon>Bacteria</taxon>
        <taxon>Pseudomonadati</taxon>
        <taxon>Pseudomonadota</taxon>
        <taxon>Alphaproteobacteria</taxon>
        <taxon>Acetobacterales</taxon>
        <taxon>Roseomonadaceae</taxon>
        <taxon>Muricoccus</taxon>
    </lineage>
</organism>
<evidence type="ECO:0000259" key="3">
    <source>
        <dbReference type="Pfam" id="PF01757"/>
    </source>
</evidence>
<feature type="transmembrane region" description="Helical" evidence="2">
    <location>
        <begin position="320"/>
        <end position="342"/>
    </location>
</feature>
<evidence type="ECO:0000259" key="4">
    <source>
        <dbReference type="Pfam" id="PF19040"/>
    </source>
</evidence>
<accession>A0A502FAK5</accession>
<dbReference type="InterPro" id="IPR050879">
    <property type="entry name" value="Acyltransferase_3"/>
</dbReference>
<dbReference type="GO" id="GO:0016020">
    <property type="term" value="C:membrane"/>
    <property type="evidence" value="ECO:0007669"/>
    <property type="project" value="TreeGrafter"/>
</dbReference>
<evidence type="ECO:0000256" key="1">
    <source>
        <dbReference type="SAM" id="MobiDB-lite"/>
    </source>
</evidence>
<comment type="caution">
    <text evidence="5">The sequence shown here is derived from an EMBL/GenBank/DDBJ whole genome shotgun (WGS) entry which is preliminary data.</text>
</comment>
<keyword evidence="2" id="KW-0472">Membrane</keyword>
<feature type="domain" description="SGNH" evidence="4">
    <location>
        <begin position="512"/>
        <end position="732"/>
    </location>
</feature>
<name>A0A502FAK5_9PROT</name>
<dbReference type="InterPro" id="IPR043968">
    <property type="entry name" value="SGNH"/>
</dbReference>
<keyword evidence="5" id="KW-0808">Transferase</keyword>
<dbReference type="EMBL" id="RCZP01000041">
    <property type="protein sequence ID" value="TPG46351.1"/>
    <property type="molecule type" value="Genomic_DNA"/>
</dbReference>
<gene>
    <name evidence="5" type="ORF">EAH89_24920</name>
</gene>
<evidence type="ECO:0000256" key="2">
    <source>
        <dbReference type="SAM" id="Phobius"/>
    </source>
</evidence>
<dbReference type="AlphaFoldDB" id="A0A502FAK5"/>
<evidence type="ECO:0000313" key="5">
    <source>
        <dbReference type="EMBL" id="TPG46351.1"/>
    </source>
</evidence>
<keyword evidence="6" id="KW-1185">Reference proteome</keyword>
<dbReference type="OrthoDB" id="9796461at2"/>
<dbReference type="Proteomes" id="UP000317078">
    <property type="component" value="Unassembled WGS sequence"/>
</dbReference>
<feature type="compositionally biased region" description="Low complexity" evidence="1">
    <location>
        <begin position="33"/>
        <end position="45"/>
    </location>
</feature>
<evidence type="ECO:0000313" key="6">
    <source>
        <dbReference type="Proteomes" id="UP000317078"/>
    </source>
</evidence>
<feature type="transmembrane region" description="Helical" evidence="2">
    <location>
        <begin position="412"/>
        <end position="430"/>
    </location>
</feature>
<dbReference type="SUPFAM" id="SSF52266">
    <property type="entry name" value="SGNH hydrolase"/>
    <property type="match status" value="1"/>
</dbReference>
<feature type="domain" description="Acyltransferase 3" evidence="3">
    <location>
        <begin position="106"/>
        <end position="422"/>
    </location>
</feature>
<reference evidence="5 6" key="1">
    <citation type="journal article" date="2019" name="Environ. Microbiol.">
        <title>Species interactions and distinct microbial communities in high Arctic permafrost affected cryosols are associated with the CH4 and CO2 gas fluxes.</title>
        <authorList>
            <person name="Altshuler I."/>
            <person name="Hamel J."/>
            <person name="Turney S."/>
            <person name="Magnuson E."/>
            <person name="Levesque R."/>
            <person name="Greer C."/>
            <person name="Whyte L.G."/>
        </authorList>
    </citation>
    <scope>NUCLEOTIDE SEQUENCE [LARGE SCALE GENOMIC DNA]</scope>
    <source>
        <strain evidence="5 6">S9.3B</strain>
    </source>
</reference>
<dbReference type="PANTHER" id="PTHR23028:SF53">
    <property type="entry name" value="ACYL_TRANSF_3 DOMAIN-CONTAINING PROTEIN"/>
    <property type="match status" value="1"/>
</dbReference>
<keyword evidence="2" id="KW-0812">Transmembrane</keyword>